<sequence>MAERVLFYIAGEIIKKLGSRALQEIGVWWGVKDELQKLKGTVSRIRAVLLDAEKKAALNEQVKDWLGELQEIVYDADDLIDDFATEALQRQVMTGNRMTKEVSLFFSSSNRLVYGFNMGHKIKVIRERLDAFDEDRKKYGLQHVERPEASFYSRGRNQTISYVDEKQVIGRENDRKAIIDLLLDSNIADNVSVIPIVGIGGLGKTTLAQYVFSDENVKTHFELKLWVCVSEVFDLKVVVEKTLKSIGREPGNFELDQLQTSLRDEIRGKKYLLVLDDVWNEDLQKWTDLKALLTCGARGSRILVTTRSEMVAAITSGKKTHYSLKGLDVDKSWSLFKKIVFEGKEPESPKVKEIGEQIIEKYVGVPLAIKTIASLLYFRDPEREWLPFLENDLSKIAQNENDILPTLQLSYDHLPSHLKHCFAYCALFPKDYVIDVKTLIHLWIAQGFIESSNSSLCDEDIGLQYFTELWWRSFFQEVERDEFGNIKSCKMHDLMHDLATSVAGKSICIINSKEKSVDKSIRHVSFYFRLCSSQQIPAGLSNALKLRTLLFNSTGESRLSISKVIVPNFRELRVCDMNRAKIEKVSNSINKLKHLRYLDVSHNEKIVALPNSITNLQNLQVLNVSWCSSLKELPKDIKKLINLRHLYCVGCSNLTHMPRGLGQLTSLRTLTRFVVAKDNSVAKNVGGLNELNSLNNLRGSLEIYNLGYVKNGIINPILKDKSLLQSLSLSSDRDDDANVESEEMAFQNLEPHPNLKKFTVYKYTGRRFPSWVSSLTNLVNIRLWNSRCQHLPPLDQFPSLQMLDIWGLNDLEYIEIKGQATSFFPSLKFLRLGACRKLIGMKRYEDDSDDSTTISSPDLLQFPCLSEFHCFGCLNLSLIPQFPSLDEELVLMPVSVQLVQQIFTTSTSSSSSSIVPPLSKLKKLIIWDIKDLEFLPPDGLHNLTSLQQLEIKRCPRLTSLPQEMLSLTSLRELTISGCPLLSKRCADKKGEDWPFISHIPNVQVDCKRIQWEGCYLLEDEEKSSTTSVSCAFIFNWQLLFNFLCEI</sequence>
<dbReference type="Gene3D" id="1.10.8.430">
    <property type="entry name" value="Helical domain of apoptotic protease-activating factors"/>
    <property type="match status" value="1"/>
</dbReference>
<dbReference type="Pfam" id="PF23559">
    <property type="entry name" value="WHD_DRP"/>
    <property type="match status" value="1"/>
</dbReference>
<dbReference type="CDD" id="cd14798">
    <property type="entry name" value="RX-CC_like"/>
    <property type="match status" value="1"/>
</dbReference>
<feature type="domain" description="Disease resistance protein winged helix" evidence="7">
    <location>
        <begin position="427"/>
        <end position="499"/>
    </location>
</feature>
<dbReference type="InterPro" id="IPR041118">
    <property type="entry name" value="Rx_N"/>
</dbReference>
<reference evidence="9" key="1">
    <citation type="journal article" date="2023" name="Plant Biotechnol. J.">
        <title>Chromosome-level wild Hevea brasiliensis genome provides new tools for genomic-assisted breeding and valuable loci to elevate rubber yield.</title>
        <authorList>
            <person name="Cheng H."/>
            <person name="Song X."/>
            <person name="Hu Y."/>
            <person name="Wu T."/>
            <person name="Yang Q."/>
            <person name="An Z."/>
            <person name="Feng S."/>
            <person name="Deng Z."/>
            <person name="Wu W."/>
            <person name="Zeng X."/>
            <person name="Tu M."/>
            <person name="Wang X."/>
            <person name="Huang H."/>
        </authorList>
    </citation>
    <scope>NUCLEOTIDE SEQUENCE</scope>
    <source>
        <strain evidence="9">MT/VB/25A 57/8</strain>
    </source>
</reference>
<keyword evidence="4" id="KW-0067">ATP-binding</keyword>
<dbReference type="InterPro" id="IPR036388">
    <property type="entry name" value="WH-like_DNA-bd_sf"/>
</dbReference>
<dbReference type="SUPFAM" id="SSF52058">
    <property type="entry name" value="L domain-like"/>
    <property type="match status" value="1"/>
</dbReference>
<dbReference type="Gene3D" id="1.10.10.10">
    <property type="entry name" value="Winged helix-like DNA-binding domain superfamily/Winged helix DNA-binding domain"/>
    <property type="match status" value="1"/>
</dbReference>
<dbReference type="PANTHER" id="PTHR36766:SF38">
    <property type="entry name" value="DISEASE RESISTANCE PROTEIN RGA3"/>
    <property type="match status" value="1"/>
</dbReference>
<dbReference type="Gene3D" id="1.20.5.4130">
    <property type="match status" value="1"/>
</dbReference>
<protein>
    <recommendedName>
        <fullName evidence="11">Disease resistance protein RGA3</fullName>
    </recommendedName>
</protein>
<comment type="caution">
    <text evidence="9">The sequence shown here is derived from an EMBL/GenBank/DDBJ whole genome shotgun (WGS) entry which is preliminary data.</text>
</comment>
<evidence type="ECO:0008006" key="11">
    <source>
        <dbReference type="Google" id="ProtNLM"/>
    </source>
</evidence>
<keyword evidence="2" id="KW-0547">Nucleotide-binding</keyword>
<evidence type="ECO:0000259" key="7">
    <source>
        <dbReference type="Pfam" id="PF23559"/>
    </source>
</evidence>
<evidence type="ECO:0000259" key="8">
    <source>
        <dbReference type="Pfam" id="PF23598"/>
    </source>
</evidence>
<keyword evidence="1" id="KW-0677">Repeat</keyword>
<evidence type="ECO:0000256" key="1">
    <source>
        <dbReference type="ARBA" id="ARBA00022737"/>
    </source>
</evidence>
<dbReference type="InterPro" id="IPR055414">
    <property type="entry name" value="LRR_R13L4/SHOC2-like"/>
</dbReference>
<feature type="domain" description="NB-ARC" evidence="5">
    <location>
        <begin position="175"/>
        <end position="344"/>
    </location>
</feature>
<dbReference type="EMBL" id="JARPOI010000014">
    <property type="protein sequence ID" value="KAJ9158801.1"/>
    <property type="molecule type" value="Genomic_DNA"/>
</dbReference>
<dbReference type="InterPro" id="IPR027417">
    <property type="entry name" value="P-loop_NTPase"/>
</dbReference>
<evidence type="ECO:0000256" key="4">
    <source>
        <dbReference type="ARBA" id="ARBA00022840"/>
    </source>
</evidence>
<dbReference type="PRINTS" id="PR00364">
    <property type="entry name" value="DISEASERSIST"/>
</dbReference>
<evidence type="ECO:0000259" key="5">
    <source>
        <dbReference type="Pfam" id="PF00931"/>
    </source>
</evidence>
<dbReference type="Pfam" id="PF00931">
    <property type="entry name" value="NB-ARC"/>
    <property type="match status" value="1"/>
</dbReference>
<evidence type="ECO:0000259" key="6">
    <source>
        <dbReference type="Pfam" id="PF18052"/>
    </source>
</evidence>
<accession>A0ABQ9L3C2</accession>
<dbReference type="InterPro" id="IPR042197">
    <property type="entry name" value="Apaf_helical"/>
</dbReference>
<evidence type="ECO:0000256" key="3">
    <source>
        <dbReference type="ARBA" id="ARBA00022821"/>
    </source>
</evidence>
<dbReference type="InterPro" id="IPR058922">
    <property type="entry name" value="WHD_DRP"/>
</dbReference>
<gene>
    <name evidence="9" type="ORF">P3X46_024347</name>
</gene>
<dbReference type="Gene3D" id="3.40.50.300">
    <property type="entry name" value="P-loop containing nucleotide triphosphate hydrolases"/>
    <property type="match status" value="1"/>
</dbReference>
<dbReference type="Pfam" id="PF18052">
    <property type="entry name" value="Rx_N"/>
    <property type="match status" value="1"/>
</dbReference>
<dbReference type="Proteomes" id="UP001174677">
    <property type="component" value="Chromosome 14"/>
</dbReference>
<evidence type="ECO:0000313" key="10">
    <source>
        <dbReference type="Proteomes" id="UP001174677"/>
    </source>
</evidence>
<proteinExistence type="predicted"/>
<evidence type="ECO:0000313" key="9">
    <source>
        <dbReference type="EMBL" id="KAJ9158801.1"/>
    </source>
</evidence>
<organism evidence="9 10">
    <name type="scientific">Hevea brasiliensis</name>
    <name type="common">Para rubber tree</name>
    <name type="synonym">Siphonia brasiliensis</name>
    <dbReference type="NCBI Taxonomy" id="3981"/>
    <lineage>
        <taxon>Eukaryota</taxon>
        <taxon>Viridiplantae</taxon>
        <taxon>Streptophyta</taxon>
        <taxon>Embryophyta</taxon>
        <taxon>Tracheophyta</taxon>
        <taxon>Spermatophyta</taxon>
        <taxon>Magnoliopsida</taxon>
        <taxon>eudicotyledons</taxon>
        <taxon>Gunneridae</taxon>
        <taxon>Pentapetalae</taxon>
        <taxon>rosids</taxon>
        <taxon>fabids</taxon>
        <taxon>Malpighiales</taxon>
        <taxon>Euphorbiaceae</taxon>
        <taxon>Crotonoideae</taxon>
        <taxon>Micrandreae</taxon>
        <taxon>Hevea</taxon>
    </lineage>
</organism>
<dbReference type="PANTHER" id="PTHR36766">
    <property type="entry name" value="PLANT BROAD-SPECTRUM MILDEW RESISTANCE PROTEIN RPW8"/>
    <property type="match status" value="1"/>
</dbReference>
<name>A0ABQ9L3C2_HEVBR</name>
<keyword evidence="3" id="KW-0611">Plant defense</keyword>
<evidence type="ECO:0000256" key="2">
    <source>
        <dbReference type="ARBA" id="ARBA00022741"/>
    </source>
</evidence>
<keyword evidence="10" id="KW-1185">Reference proteome</keyword>
<dbReference type="Gene3D" id="3.80.10.10">
    <property type="entry name" value="Ribonuclease Inhibitor"/>
    <property type="match status" value="2"/>
</dbReference>
<dbReference type="Pfam" id="PF23598">
    <property type="entry name" value="LRR_14"/>
    <property type="match status" value="1"/>
</dbReference>
<dbReference type="InterPro" id="IPR038005">
    <property type="entry name" value="RX-like_CC"/>
</dbReference>
<feature type="domain" description="Disease resistance N-terminal" evidence="6">
    <location>
        <begin position="12"/>
        <end position="95"/>
    </location>
</feature>
<dbReference type="SUPFAM" id="SSF52540">
    <property type="entry name" value="P-loop containing nucleoside triphosphate hydrolases"/>
    <property type="match status" value="1"/>
</dbReference>
<dbReference type="InterPro" id="IPR002182">
    <property type="entry name" value="NB-ARC"/>
</dbReference>
<feature type="domain" description="Disease resistance R13L4/SHOC-2-like LRR" evidence="8">
    <location>
        <begin position="565"/>
        <end position="833"/>
    </location>
</feature>
<dbReference type="InterPro" id="IPR032675">
    <property type="entry name" value="LRR_dom_sf"/>
</dbReference>